<dbReference type="GO" id="GO:0004930">
    <property type="term" value="F:G protein-coupled receptor activity"/>
    <property type="evidence" value="ECO:0007669"/>
    <property type="project" value="UniProtKB-KW"/>
</dbReference>
<feature type="transmembrane region" description="Helical" evidence="10">
    <location>
        <begin position="222"/>
        <end position="246"/>
    </location>
</feature>
<evidence type="ECO:0000259" key="11">
    <source>
        <dbReference type="PROSITE" id="PS50262"/>
    </source>
</evidence>
<evidence type="ECO:0000256" key="6">
    <source>
        <dbReference type="ARBA" id="ARBA00023040"/>
    </source>
</evidence>
<sequence length="342" mass="38731">MSLLPVTIQYSDYFNKSWRNDSALGNDSSVPSLGLLGTGSSWNETYEVYAPNFPYVSSTEEQNYIELLSERIRNGSSSNQSLHPVDHPVVGECISGYWASLYFELTSYFLYVLIFVTAVIGNSIVLFIVQSNPRMRTVTNYFITNLAVGDLMMILFCVPFTFISTFVLQYWPFGLMMCRLVNYTQAVSVLVSAYTLVAISGDRYIAIMWPLKPRITKTCSKVLIAIVWIIALITAAPIAIFSTLVFPSNWHTVCNLPVCQESWPSQVQEGYYSTTLLMTQFVIPLLVLIYTYTRIAIVVWGKRPPGEAENSRDQRMAKSKRKALCGECFSKECPEHNFVVRM</sequence>
<feature type="transmembrane region" description="Helical" evidence="10">
    <location>
        <begin position="108"/>
        <end position="129"/>
    </location>
</feature>
<evidence type="ECO:0000256" key="8">
    <source>
        <dbReference type="ARBA" id="ARBA00023170"/>
    </source>
</evidence>
<evidence type="ECO:0000256" key="3">
    <source>
        <dbReference type="ARBA" id="ARBA00022475"/>
    </source>
</evidence>
<keyword evidence="6" id="KW-0297">G-protein coupled receptor</keyword>
<keyword evidence="8" id="KW-0675">Receptor</keyword>
<comment type="caution">
    <text evidence="12">The sequence shown here is derived from an EMBL/GenBank/DDBJ whole genome shotgun (WGS) entry which is preliminary data.</text>
</comment>
<comment type="subcellular location">
    <subcellularLocation>
        <location evidence="1">Cell membrane</location>
        <topology evidence="1">Multi-pass membrane protein</topology>
    </subcellularLocation>
</comment>
<evidence type="ECO:0000256" key="1">
    <source>
        <dbReference type="ARBA" id="ARBA00004651"/>
    </source>
</evidence>
<feature type="transmembrane region" description="Helical" evidence="10">
    <location>
        <begin position="183"/>
        <end position="201"/>
    </location>
</feature>
<feature type="transmembrane region" description="Helical" evidence="10">
    <location>
        <begin position="141"/>
        <end position="171"/>
    </location>
</feature>
<proteinExistence type="inferred from homology"/>
<protein>
    <recommendedName>
        <fullName evidence="11">G-protein coupled receptors family 1 profile domain-containing protein</fullName>
    </recommendedName>
</protein>
<dbReference type="EMBL" id="JBEHCU010009733">
    <property type="protein sequence ID" value="KAL1379345.1"/>
    <property type="molecule type" value="Genomic_DNA"/>
</dbReference>
<dbReference type="PRINTS" id="PR01012">
    <property type="entry name" value="NRPEPTIDEYR"/>
</dbReference>
<feature type="transmembrane region" description="Helical" evidence="10">
    <location>
        <begin position="271"/>
        <end position="293"/>
    </location>
</feature>
<keyword evidence="13" id="KW-1185">Reference proteome</keyword>
<dbReference type="Pfam" id="PF00001">
    <property type="entry name" value="7tm_1"/>
    <property type="match status" value="1"/>
</dbReference>
<name>A0ABD1CSD3_CULPP</name>
<evidence type="ECO:0000256" key="2">
    <source>
        <dbReference type="ARBA" id="ARBA00010663"/>
    </source>
</evidence>
<gene>
    <name evidence="12" type="ORF">pipiens_014965</name>
</gene>
<evidence type="ECO:0000313" key="13">
    <source>
        <dbReference type="Proteomes" id="UP001562425"/>
    </source>
</evidence>
<dbReference type="PRINTS" id="PR00237">
    <property type="entry name" value="GPCRRHODOPSN"/>
</dbReference>
<evidence type="ECO:0000313" key="12">
    <source>
        <dbReference type="EMBL" id="KAL1379345.1"/>
    </source>
</evidence>
<dbReference type="PANTHER" id="PTHR24238:SF73">
    <property type="entry name" value="RYAMIDE RECEPTOR"/>
    <property type="match status" value="1"/>
</dbReference>
<dbReference type="PANTHER" id="PTHR24238">
    <property type="entry name" value="G-PROTEIN COUPLED RECEPTOR"/>
    <property type="match status" value="1"/>
</dbReference>
<comment type="similarity">
    <text evidence="2">Belongs to the G-protein coupled receptor 1 family.</text>
</comment>
<evidence type="ECO:0000256" key="5">
    <source>
        <dbReference type="ARBA" id="ARBA00022989"/>
    </source>
</evidence>
<evidence type="ECO:0000256" key="4">
    <source>
        <dbReference type="ARBA" id="ARBA00022692"/>
    </source>
</evidence>
<dbReference type="PROSITE" id="PS50262">
    <property type="entry name" value="G_PROTEIN_RECEP_F1_2"/>
    <property type="match status" value="1"/>
</dbReference>
<keyword evidence="3" id="KW-1003">Cell membrane</keyword>
<keyword evidence="7 10" id="KW-0472">Membrane</keyword>
<evidence type="ECO:0000256" key="10">
    <source>
        <dbReference type="SAM" id="Phobius"/>
    </source>
</evidence>
<dbReference type="InterPro" id="IPR000611">
    <property type="entry name" value="NPY_rcpt"/>
</dbReference>
<evidence type="ECO:0000256" key="9">
    <source>
        <dbReference type="ARBA" id="ARBA00023224"/>
    </source>
</evidence>
<accession>A0ABD1CSD3</accession>
<keyword evidence="4 10" id="KW-0812">Transmembrane</keyword>
<dbReference type="InterPro" id="IPR000276">
    <property type="entry name" value="GPCR_Rhodpsn"/>
</dbReference>
<organism evidence="12 13">
    <name type="scientific">Culex pipiens pipiens</name>
    <name type="common">Northern house mosquito</name>
    <dbReference type="NCBI Taxonomy" id="38569"/>
    <lineage>
        <taxon>Eukaryota</taxon>
        <taxon>Metazoa</taxon>
        <taxon>Ecdysozoa</taxon>
        <taxon>Arthropoda</taxon>
        <taxon>Hexapoda</taxon>
        <taxon>Insecta</taxon>
        <taxon>Pterygota</taxon>
        <taxon>Neoptera</taxon>
        <taxon>Endopterygota</taxon>
        <taxon>Diptera</taxon>
        <taxon>Nematocera</taxon>
        <taxon>Culicoidea</taxon>
        <taxon>Culicidae</taxon>
        <taxon>Culicinae</taxon>
        <taxon>Culicini</taxon>
        <taxon>Culex</taxon>
        <taxon>Culex</taxon>
    </lineage>
</organism>
<dbReference type="AlphaFoldDB" id="A0ABD1CSD3"/>
<reference evidence="12 13" key="1">
    <citation type="submission" date="2024-05" db="EMBL/GenBank/DDBJ databases">
        <title>Culex pipiens pipiens assembly and annotation.</title>
        <authorList>
            <person name="Alout H."/>
            <person name="Durand T."/>
        </authorList>
    </citation>
    <scope>NUCLEOTIDE SEQUENCE [LARGE SCALE GENOMIC DNA]</scope>
    <source>
        <strain evidence="12">HA-2024</strain>
        <tissue evidence="12">Whole body</tissue>
    </source>
</reference>
<dbReference type="InterPro" id="IPR017452">
    <property type="entry name" value="GPCR_Rhodpsn_7TM"/>
</dbReference>
<keyword evidence="5 10" id="KW-1133">Transmembrane helix</keyword>
<feature type="domain" description="G-protein coupled receptors family 1 profile" evidence="11">
    <location>
        <begin position="121"/>
        <end position="324"/>
    </location>
</feature>
<evidence type="ECO:0000256" key="7">
    <source>
        <dbReference type="ARBA" id="ARBA00023136"/>
    </source>
</evidence>
<dbReference type="GO" id="GO:0005886">
    <property type="term" value="C:plasma membrane"/>
    <property type="evidence" value="ECO:0007669"/>
    <property type="project" value="UniProtKB-SubCell"/>
</dbReference>
<dbReference type="SUPFAM" id="SSF81321">
    <property type="entry name" value="Family A G protein-coupled receptor-like"/>
    <property type="match status" value="1"/>
</dbReference>
<dbReference type="Proteomes" id="UP001562425">
    <property type="component" value="Unassembled WGS sequence"/>
</dbReference>
<keyword evidence="9" id="KW-0807">Transducer</keyword>
<dbReference type="Gene3D" id="1.20.1070.10">
    <property type="entry name" value="Rhodopsin 7-helix transmembrane proteins"/>
    <property type="match status" value="1"/>
</dbReference>